<reference evidence="6" key="1">
    <citation type="journal article" date="2019" name="Int. J. Syst. Evol. Microbiol.">
        <title>The Global Catalogue of Microorganisms (GCM) 10K type strain sequencing project: providing services to taxonomists for standard genome sequencing and annotation.</title>
        <authorList>
            <consortium name="The Broad Institute Genomics Platform"/>
            <consortium name="The Broad Institute Genome Sequencing Center for Infectious Disease"/>
            <person name="Wu L."/>
            <person name="Ma J."/>
        </authorList>
    </citation>
    <scope>NUCLEOTIDE SEQUENCE [LARGE SCALE GENOMIC DNA]</scope>
    <source>
        <strain evidence="6">JCM 16916</strain>
    </source>
</reference>
<keyword evidence="4" id="KW-0732">Signal</keyword>
<dbReference type="SMART" id="SM00028">
    <property type="entry name" value="TPR"/>
    <property type="match status" value="3"/>
</dbReference>
<dbReference type="PANTHER" id="PTHR45586:SF1">
    <property type="entry name" value="LIPOPOLYSACCHARIDE ASSEMBLY PROTEIN B"/>
    <property type="match status" value="1"/>
</dbReference>
<dbReference type="InterPro" id="IPR051012">
    <property type="entry name" value="CellSynth/LPSAsmb/PSIAsmb"/>
</dbReference>
<dbReference type="EMBL" id="BAAAZU010000003">
    <property type="protein sequence ID" value="GAA3917220.1"/>
    <property type="molecule type" value="Genomic_DNA"/>
</dbReference>
<dbReference type="Proteomes" id="UP001501727">
    <property type="component" value="Unassembled WGS sequence"/>
</dbReference>
<dbReference type="PROSITE" id="PS50005">
    <property type="entry name" value="TPR"/>
    <property type="match status" value="1"/>
</dbReference>
<evidence type="ECO:0000313" key="6">
    <source>
        <dbReference type="Proteomes" id="UP001501727"/>
    </source>
</evidence>
<evidence type="ECO:0000256" key="2">
    <source>
        <dbReference type="ARBA" id="ARBA00022803"/>
    </source>
</evidence>
<gene>
    <name evidence="5" type="ORF">GCM10022229_08260</name>
</gene>
<dbReference type="PROSITE" id="PS51257">
    <property type="entry name" value="PROKAR_LIPOPROTEIN"/>
    <property type="match status" value="1"/>
</dbReference>
<name>A0ABP7M7X2_9GAMM</name>
<evidence type="ECO:0000256" key="1">
    <source>
        <dbReference type="ARBA" id="ARBA00022737"/>
    </source>
</evidence>
<dbReference type="SUPFAM" id="SSF48452">
    <property type="entry name" value="TPR-like"/>
    <property type="match status" value="2"/>
</dbReference>
<keyword evidence="1" id="KW-0677">Repeat</keyword>
<evidence type="ECO:0000256" key="3">
    <source>
        <dbReference type="PROSITE-ProRule" id="PRU00339"/>
    </source>
</evidence>
<comment type="caution">
    <text evidence="5">The sequence shown here is derived from an EMBL/GenBank/DDBJ whole genome shotgun (WGS) entry which is preliminary data.</text>
</comment>
<dbReference type="Gene3D" id="1.25.40.10">
    <property type="entry name" value="Tetratricopeptide repeat domain"/>
    <property type="match status" value="2"/>
</dbReference>
<dbReference type="RefSeq" id="WP_344758660.1">
    <property type="nucleotide sequence ID" value="NZ_BAAAZU010000003.1"/>
</dbReference>
<protein>
    <submittedName>
        <fullName evidence="5">Tetratricopeptide repeat protein</fullName>
    </submittedName>
</protein>
<proteinExistence type="predicted"/>
<evidence type="ECO:0000313" key="5">
    <source>
        <dbReference type="EMBL" id="GAA3917220.1"/>
    </source>
</evidence>
<dbReference type="InterPro" id="IPR019734">
    <property type="entry name" value="TPR_rpt"/>
</dbReference>
<dbReference type="InterPro" id="IPR011990">
    <property type="entry name" value="TPR-like_helical_dom_sf"/>
</dbReference>
<feature type="repeat" description="TPR" evidence="3">
    <location>
        <begin position="516"/>
        <end position="549"/>
    </location>
</feature>
<dbReference type="PANTHER" id="PTHR45586">
    <property type="entry name" value="TPR REPEAT-CONTAINING PROTEIN PA4667"/>
    <property type="match status" value="1"/>
</dbReference>
<keyword evidence="6" id="KW-1185">Reference proteome</keyword>
<sequence length="561" mass="61818">MPVTLRFKPLALPFALLLSACLAAPPALSRQPEKAPVDTLTATMAGEFAVQSGRLDEAADWYLQAASSADGDAGLAERATRMALLANDNDRAARALALWRERAPSSLQMVAAQATLSLRNNNLRAARRQLESLLRDPDPHGWGYAVAALGSGSRSPKAAAKVLGQLVDSDAIPDNLQAWLVMGGLAQRLGVPALTERIVDKVIAHFPDEPRVALLRATQLREAGKTEQAREVLARLARAEPMGADLRLSVAVEFNALGDTREAAAVLARGPQDDQVYRLRASLLADADDKQALEALYGELKQDSASPDPSRRLLLGQVAEFLERHEEALEWYRGVPGGPQRAQARLRTAKVLHDLERDDEAWTELRQIQSDASVDDDARRDGYLLEAELRREAGDADGEFDAYARGLAAYPDDPGLLYSRALMWERRDDIPRAEADLRKILVADPESIPALNALGYTLADRTNRYEEALQLIDRARVAEPDNPAIIDSYGWVLYRLGRNEDALVELRRAFSLQKDAEIGAHLAEVLWVTGNRDEARRYFDEARKIDPENRSLQRALEKTGA</sequence>
<accession>A0ABP7M7X2</accession>
<evidence type="ECO:0000256" key="4">
    <source>
        <dbReference type="SAM" id="SignalP"/>
    </source>
</evidence>
<feature type="chain" id="PRO_5046847387" evidence="4">
    <location>
        <begin position="24"/>
        <end position="561"/>
    </location>
</feature>
<organism evidence="5 6">
    <name type="scientific">Luteimonas lutimaris</name>
    <dbReference type="NCBI Taxonomy" id="698645"/>
    <lineage>
        <taxon>Bacteria</taxon>
        <taxon>Pseudomonadati</taxon>
        <taxon>Pseudomonadota</taxon>
        <taxon>Gammaproteobacteria</taxon>
        <taxon>Lysobacterales</taxon>
        <taxon>Lysobacteraceae</taxon>
        <taxon>Luteimonas</taxon>
    </lineage>
</organism>
<feature type="signal peptide" evidence="4">
    <location>
        <begin position="1"/>
        <end position="23"/>
    </location>
</feature>
<keyword evidence="2 3" id="KW-0802">TPR repeat</keyword>
<dbReference type="Pfam" id="PF13432">
    <property type="entry name" value="TPR_16"/>
    <property type="match status" value="3"/>
</dbReference>